<dbReference type="Pfam" id="PF10017">
    <property type="entry name" value="Methyltransf_33"/>
    <property type="match status" value="1"/>
</dbReference>
<keyword evidence="1" id="KW-0489">Methyltransferase</keyword>
<reference evidence="6" key="1">
    <citation type="submission" date="2021-07" db="EMBL/GenBank/DDBJ databases">
        <authorList>
            <person name="Durling M."/>
        </authorList>
    </citation>
    <scope>NUCLEOTIDE SEQUENCE</scope>
</reference>
<accession>A0A9N9Q7A0</accession>
<dbReference type="NCBIfam" id="TIGR03439">
    <property type="entry name" value="methyl_EasF"/>
    <property type="match status" value="1"/>
</dbReference>
<dbReference type="Proteomes" id="UP000701801">
    <property type="component" value="Unassembled WGS sequence"/>
</dbReference>
<dbReference type="Gene3D" id="3.40.50.150">
    <property type="entry name" value="Vaccinia Virus protein VP39"/>
    <property type="match status" value="1"/>
</dbReference>
<feature type="domain" description="Histidine-specific methyltransferase SAM-dependent" evidence="5">
    <location>
        <begin position="54"/>
        <end position="357"/>
    </location>
</feature>
<evidence type="ECO:0000259" key="4">
    <source>
        <dbReference type="Pfam" id="PF03781"/>
    </source>
</evidence>
<evidence type="ECO:0000256" key="3">
    <source>
        <dbReference type="SAM" id="MobiDB-lite"/>
    </source>
</evidence>
<gene>
    <name evidence="6" type="ORF">HYALB_00002312</name>
</gene>
<proteinExistence type="predicted"/>
<evidence type="ECO:0000256" key="2">
    <source>
        <dbReference type="ARBA" id="ARBA00022679"/>
    </source>
</evidence>
<dbReference type="PANTHER" id="PTHR43397">
    <property type="entry name" value="ERGOTHIONEINE BIOSYNTHESIS PROTEIN 1"/>
    <property type="match status" value="1"/>
</dbReference>
<sequence>MTIPSVVNGAIGLAVGKKTTHEVQVLKSVVPKTKVSPNIDIIDIRHDSVLINLKDEILNSLRPSKGSKSLPTLLLYDERGLQLFEEITYLDEYYLTNAEIDVLKHHASDIAKTIPAGSMVVELGSGNLRKVSILLQALDAAGKDIDYYALDLSMDELIRTLEQVPEFKYVKCHGLHGTYDDGLEWLKLPENSSKAKCIMSLGSSIGNFSRPGAREFLKGFTDVLSPSDSILIGLDATSDSAKVYHAYNDREGITRRFIMNGLVHANHLLGEQAFDPNDWDVIGEYVYDSTGSRHQASYAPKHNIKYKDILIKAEERVKVEESLKYSAKDAVELWEAAGLQQTNHWTATSDNYSIHYLVKEKMAFHTNPAVYAKSTVPNLEDWEGLWRAWDIVTRGMLPEEELLEKPIKLRNACIFYLGHIPTFVDIQLNKVTKESPCEPSHYPKIFERGIDPDVDNPEHCHAHSEIPDEWPPLEEILQYQTAVRSKIRKIRKSSHVSRDIGRALWMGFEHEILHLETLLYMILQSNRTLPPTTLRPDFEGDARLAEKARVPNEWFDIPKQTIVIGLEDPEDNSKGDVHFGWDNEKPQRKVSVPAFQAQGRAITNGEYALYLEQSANPKIPVSWSEDGSAHSNVNGHLNGYSNGHDIAASKKPFLEGKFVKTVYGLVPLKFALDWPVFASYDELLGCANFMGGRIPTVEEAQSIYSHVDSLRREEAERHLGKTVPAVNGHLLNDGVEESPPHSPSQNGRSSQELFTNLEGANVGFKHWHPIAITAHGNKLAGQSEMGGVWEWTSSPLEKHDGFEPMPLYPEYTADFFDGKHNIVLGGSWATHPRIAGRRTFINWYQRHYLYAWVGARLVRDL</sequence>
<dbReference type="InterPro" id="IPR017805">
    <property type="entry name" value="SAM_MeTrfase_EasF-type_put"/>
</dbReference>
<dbReference type="GO" id="GO:0008168">
    <property type="term" value="F:methyltransferase activity"/>
    <property type="evidence" value="ECO:0007669"/>
    <property type="project" value="UniProtKB-KW"/>
</dbReference>
<dbReference type="OrthoDB" id="659at2759"/>
<feature type="region of interest" description="Disordered" evidence="3">
    <location>
        <begin position="729"/>
        <end position="750"/>
    </location>
</feature>
<evidence type="ECO:0000313" key="6">
    <source>
        <dbReference type="EMBL" id="CAG8982530.1"/>
    </source>
</evidence>
<dbReference type="AlphaFoldDB" id="A0A9N9Q7A0"/>
<evidence type="ECO:0000256" key="1">
    <source>
        <dbReference type="ARBA" id="ARBA00022603"/>
    </source>
</evidence>
<dbReference type="InterPro" id="IPR042095">
    <property type="entry name" value="SUMF_sf"/>
</dbReference>
<evidence type="ECO:0000259" key="5">
    <source>
        <dbReference type="Pfam" id="PF10017"/>
    </source>
</evidence>
<dbReference type="PANTHER" id="PTHR43397:SF1">
    <property type="entry name" value="ERGOTHIONEINE BIOSYNTHESIS PROTEIN 1"/>
    <property type="match status" value="1"/>
</dbReference>
<dbReference type="Pfam" id="PF03781">
    <property type="entry name" value="FGE-sulfatase"/>
    <property type="match status" value="1"/>
</dbReference>
<dbReference type="InterPro" id="IPR051128">
    <property type="entry name" value="EgtD_Methyltrsf_superfamily"/>
</dbReference>
<dbReference type="Gene3D" id="3.90.1580.10">
    <property type="entry name" value="paralog of FGE (formylglycine-generating enzyme)"/>
    <property type="match status" value="1"/>
</dbReference>
<comment type="caution">
    <text evidence="6">The sequence shown here is derived from an EMBL/GenBank/DDBJ whole genome shotgun (WGS) entry which is preliminary data.</text>
</comment>
<dbReference type="InterPro" id="IPR005532">
    <property type="entry name" value="SUMF_dom"/>
</dbReference>
<organism evidence="6 7">
    <name type="scientific">Hymenoscyphus albidus</name>
    <dbReference type="NCBI Taxonomy" id="595503"/>
    <lineage>
        <taxon>Eukaryota</taxon>
        <taxon>Fungi</taxon>
        <taxon>Dikarya</taxon>
        <taxon>Ascomycota</taxon>
        <taxon>Pezizomycotina</taxon>
        <taxon>Leotiomycetes</taxon>
        <taxon>Helotiales</taxon>
        <taxon>Helotiaceae</taxon>
        <taxon>Hymenoscyphus</taxon>
    </lineage>
</organism>
<feature type="domain" description="Sulfatase-modifying factor enzyme-like" evidence="4">
    <location>
        <begin position="578"/>
        <end position="859"/>
    </location>
</feature>
<dbReference type="SUPFAM" id="SSF56436">
    <property type="entry name" value="C-type lectin-like"/>
    <property type="match status" value="1"/>
</dbReference>
<dbReference type="InterPro" id="IPR016187">
    <property type="entry name" value="CTDL_fold"/>
</dbReference>
<keyword evidence="7" id="KW-1185">Reference proteome</keyword>
<dbReference type="EMBL" id="CAJVRM010000640">
    <property type="protein sequence ID" value="CAG8982530.1"/>
    <property type="molecule type" value="Genomic_DNA"/>
</dbReference>
<protein>
    <submittedName>
        <fullName evidence="6">Uncharacterized protein</fullName>
    </submittedName>
</protein>
<name>A0A9N9Q7A0_9HELO</name>
<keyword evidence="2" id="KW-0808">Transferase</keyword>
<evidence type="ECO:0000313" key="7">
    <source>
        <dbReference type="Proteomes" id="UP000701801"/>
    </source>
</evidence>
<dbReference type="GO" id="GO:0032259">
    <property type="term" value="P:methylation"/>
    <property type="evidence" value="ECO:0007669"/>
    <property type="project" value="UniProtKB-KW"/>
</dbReference>
<dbReference type="InterPro" id="IPR019257">
    <property type="entry name" value="MeTrfase_dom"/>
</dbReference>
<dbReference type="InterPro" id="IPR029063">
    <property type="entry name" value="SAM-dependent_MTases_sf"/>
</dbReference>